<dbReference type="EMBL" id="JADOGI010000544">
    <property type="protein sequence ID" value="MBF8194712.1"/>
    <property type="molecule type" value="Genomic_DNA"/>
</dbReference>
<dbReference type="GO" id="GO:0016042">
    <property type="term" value="P:lipid catabolic process"/>
    <property type="evidence" value="ECO:0007669"/>
    <property type="project" value="UniProtKB-KW"/>
</dbReference>
<evidence type="ECO:0000256" key="2">
    <source>
        <dbReference type="ARBA" id="ARBA00022963"/>
    </source>
</evidence>
<evidence type="ECO:0000313" key="4">
    <source>
        <dbReference type="EMBL" id="MBF8194712.1"/>
    </source>
</evidence>
<organism evidence="4 5">
    <name type="scientific">Nonomuraea cypriaca</name>
    <dbReference type="NCBI Taxonomy" id="1187855"/>
    <lineage>
        <taxon>Bacteria</taxon>
        <taxon>Bacillati</taxon>
        <taxon>Actinomycetota</taxon>
        <taxon>Actinomycetes</taxon>
        <taxon>Streptosporangiales</taxon>
        <taxon>Streptosporangiaceae</taxon>
        <taxon>Nonomuraea</taxon>
    </lineage>
</organism>
<reference evidence="4" key="1">
    <citation type="submission" date="2020-11" db="EMBL/GenBank/DDBJ databases">
        <title>Whole-genome analyses of Nonomuraea sp. K274.</title>
        <authorList>
            <person name="Veyisoglu A."/>
        </authorList>
    </citation>
    <scope>NUCLEOTIDE SEQUENCE</scope>
    <source>
        <strain evidence="4">K274</strain>
    </source>
</reference>
<evidence type="ECO:0000256" key="1">
    <source>
        <dbReference type="ARBA" id="ARBA00022801"/>
    </source>
</evidence>
<keyword evidence="2" id="KW-0442">Lipid degradation</keyword>
<evidence type="ECO:0000313" key="5">
    <source>
        <dbReference type="Proteomes" id="UP000605361"/>
    </source>
</evidence>
<dbReference type="PANTHER" id="PTHR10272">
    <property type="entry name" value="PLATELET-ACTIVATING FACTOR ACETYLHYDROLASE"/>
    <property type="match status" value="1"/>
</dbReference>
<dbReference type="Gene3D" id="3.40.50.1820">
    <property type="entry name" value="alpha/beta hydrolase"/>
    <property type="match status" value="1"/>
</dbReference>
<protein>
    <submittedName>
        <fullName evidence="4">Alpha/beta hydrolase</fullName>
    </submittedName>
</protein>
<evidence type="ECO:0000256" key="3">
    <source>
        <dbReference type="ARBA" id="ARBA00023098"/>
    </source>
</evidence>
<keyword evidence="5" id="KW-1185">Reference proteome</keyword>
<proteinExistence type="predicted"/>
<gene>
    <name evidence="4" type="ORF">ITP53_55510</name>
</gene>
<dbReference type="PANTHER" id="PTHR10272:SF0">
    <property type="entry name" value="PLATELET-ACTIVATING FACTOR ACETYLHYDROLASE"/>
    <property type="match status" value="1"/>
</dbReference>
<keyword evidence="1 4" id="KW-0378">Hydrolase</keyword>
<accession>A0A931AKI2</accession>
<sequence>MGMRSLHLVDESRADPWKPEVKRELMVSLWYPARKSGGKAPPYLTPQESALVLGNIPETRELPPGALATIRVHSHANAPARTAKGGLPLVVMSPGGSFPRATLTSLAEELASRGYLVAGVEHTYESFGTTFPDGETTTCLACDHPDSLKMTEGRVADLRFVLDRLTTGEWGELIDRSRIAAAGHSMGGNSAAHLMLADPRVRAAVNLDGTFFPALPKGPKKGPARPVMLIGNPRHEPDGADETWPRSWANLTGWKRWLTVDGAEHSSFVDFAVLGPQLGIPVGEIDGERALRITRAYLSVTWNQLPVRVPSNELILIR</sequence>
<dbReference type="Proteomes" id="UP000605361">
    <property type="component" value="Unassembled WGS sequence"/>
</dbReference>
<name>A0A931AKI2_9ACTN</name>
<comment type="caution">
    <text evidence="4">The sequence shown here is derived from an EMBL/GenBank/DDBJ whole genome shotgun (WGS) entry which is preliminary data.</text>
</comment>
<dbReference type="InterPro" id="IPR029058">
    <property type="entry name" value="AB_hydrolase_fold"/>
</dbReference>
<keyword evidence="3" id="KW-0443">Lipid metabolism</keyword>
<dbReference type="Pfam" id="PF03403">
    <property type="entry name" value="PAF-AH_p_II"/>
    <property type="match status" value="2"/>
</dbReference>
<dbReference type="SUPFAM" id="SSF53474">
    <property type="entry name" value="alpha/beta-Hydrolases"/>
    <property type="match status" value="1"/>
</dbReference>
<dbReference type="AlphaFoldDB" id="A0A931AKI2"/>
<dbReference type="GO" id="GO:0003847">
    <property type="term" value="F:1-alkyl-2-acetylglycerophosphocholine esterase activity"/>
    <property type="evidence" value="ECO:0007669"/>
    <property type="project" value="TreeGrafter"/>
</dbReference>